<comment type="caution">
    <text evidence="6">The sequence shown here is derived from an EMBL/GenBank/DDBJ whole genome shotgun (WGS) entry which is preliminary data.</text>
</comment>
<dbReference type="SMART" id="SM00320">
    <property type="entry name" value="WD40"/>
    <property type="match status" value="7"/>
</dbReference>
<dbReference type="PANTHER" id="PTHR22847:SF637">
    <property type="entry name" value="WD REPEAT DOMAIN 5B"/>
    <property type="match status" value="1"/>
</dbReference>
<reference evidence="6" key="1">
    <citation type="submission" date="2021-01" db="EMBL/GenBank/DDBJ databases">
        <authorList>
            <person name="Kaushik A."/>
        </authorList>
    </citation>
    <scope>NUCLEOTIDE SEQUENCE</scope>
    <source>
        <strain evidence="6">AG1-1C</strain>
    </source>
</reference>
<dbReference type="PRINTS" id="PR00320">
    <property type="entry name" value="GPROTEINBRPT"/>
</dbReference>
<evidence type="ECO:0000313" key="7">
    <source>
        <dbReference type="Proteomes" id="UP000663846"/>
    </source>
</evidence>
<evidence type="ECO:0000256" key="1">
    <source>
        <dbReference type="ARBA" id="ARBA00022574"/>
    </source>
</evidence>
<dbReference type="GO" id="GO:0005634">
    <property type="term" value="C:nucleus"/>
    <property type="evidence" value="ECO:0007669"/>
    <property type="project" value="TreeGrafter"/>
</dbReference>
<dbReference type="GO" id="GO:1990234">
    <property type="term" value="C:transferase complex"/>
    <property type="evidence" value="ECO:0007669"/>
    <property type="project" value="UniProtKB-ARBA"/>
</dbReference>
<dbReference type="InterPro" id="IPR027417">
    <property type="entry name" value="P-loop_NTPase"/>
</dbReference>
<dbReference type="CDD" id="cd00200">
    <property type="entry name" value="WD40"/>
    <property type="match status" value="1"/>
</dbReference>
<evidence type="ECO:0000256" key="4">
    <source>
        <dbReference type="SAM" id="MobiDB-lite"/>
    </source>
</evidence>
<name>A0A8H2WTM8_9AGAM</name>
<dbReference type="Gene3D" id="2.130.10.10">
    <property type="entry name" value="YVTN repeat-like/Quinoprotein amine dehydrogenase"/>
    <property type="match status" value="3"/>
</dbReference>
<dbReference type="InterPro" id="IPR019775">
    <property type="entry name" value="WD40_repeat_CS"/>
</dbReference>
<dbReference type="SUPFAM" id="SSF50978">
    <property type="entry name" value="WD40 repeat-like"/>
    <property type="match status" value="1"/>
</dbReference>
<sequence>MPPASWTVPQRKLANIFRSRDSPSEIALVQPNIRSPPSYHEKPSPAGSTRNKNGVHSDITSALRILYTNASGLTPLRNATEHILAIFDGPKAVEYEHDKYEEFSTEVLALNKAFQRLQKNSASTRVTDCTTRLVLSIECEAKLLGSGNKLSLERCSNGEEANPCFGPIISLFRQLRSEMVMSVDYVSKENLMNARLALLSPVKSAYYDSNSLTHVSERLCTSGTCVKPLSELSSWATNVDSASVYWMSGLPGTGKTTIATTLCRKLEAQKHLAATFFCNRCLFECRQVNRIIPTIAYQLAQYSMVFRHILSKILEKDPAIGSKDIAHQFELLLRNPLIEASTAMPKNLVVVLDALDECEDKAEVELLLSLLIHERATLPLKIFVTSQPEAATYYPTENTTSSNTLHSHVLEASMTQEDTKNYLEEKLRDISLITDQFGQLTRSTGGLFIYAATLTRSVRHFSQLEAIPLQSLLQVVLHTASKPTRGGIIDNLYQTILRLVFEQVERDGRGPTGAHNMRLVLKVILYAREPIDIDTIARLAGIEDRKMVLYVLHLLQPLLNMPEKSGLVSTFHSSFSDFMFNEARSEGFFWDPAQCNQYMADRCFETMKKELRFNICDLDSPRESDDLVKNIIDRVQLAVSPALSYSCRYWGYHLQFCQWTNDLQAALREFLSIRLLFWMEVMNLTRVMRLGPEVLLKARNWVKGGSVLSGLEHDLNDACEFVKRFATTPVSQSTPHLYLSALLFWPHSNFVSKHYRKRVYAQVEIGYDQIGGRIAPITTWRVDSQVRSIAYSSNGNRVVFGGDRGMIEVRDINQRTFTTERIRDFSDTVASSAPRLHPGDTGHASTVWSVALSPDGQRIASSRDSTIQIRTVTGDEVPINILYGHTDWVISVAFSPGGDLVASGSKDSTIRVWSSHSGELISGPLEGHFKAVSSLIFSPGGRRIASGSWDQTIRVWDPYNGTLLAGPFVGHSDPINSISFSLNGAYLVSASSNKNIGVWDSRSGLGILGTGPGTIPGHEGSVCSAVFSPDSRHIISGSKDNTIKAWDAPSGKLVGSPIYVLTEPIVLLAISPDGRHIISCSNDRNVQLWRLSDCRTTIPKTSDKSSARAVAINSTENKNRSVKGHWELRSDGWVVKGSSLLLWVPPEVRGSLYTSGSELICILAGSSGAIEVTSNLSHEKCWRSFYKTD</sequence>
<dbReference type="PROSITE" id="PS00678">
    <property type="entry name" value="WD_REPEATS_1"/>
    <property type="match status" value="2"/>
</dbReference>
<feature type="domain" description="Nephrocystin 3-like N-terminal" evidence="5">
    <location>
        <begin position="231"/>
        <end position="386"/>
    </location>
</feature>
<evidence type="ECO:0000256" key="2">
    <source>
        <dbReference type="ARBA" id="ARBA00022737"/>
    </source>
</evidence>
<dbReference type="InterPro" id="IPR015943">
    <property type="entry name" value="WD40/YVTN_repeat-like_dom_sf"/>
</dbReference>
<dbReference type="InterPro" id="IPR036322">
    <property type="entry name" value="WD40_repeat_dom_sf"/>
</dbReference>
<gene>
    <name evidence="6" type="ORF">RDB_LOCUS61619</name>
</gene>
<feature type="region of interest" description="Disordered" evidence="4">
    <location>
        <begin position="32"/>
        <end position="54"/>
    </location>
</feature>
<dbReference type="SUPFAM" id="SSF52540">
    <property type="entry name" value="P-loop containing nucleoside triphosphate hydrolases"/>
    <property type="match status" value="1"/>
</dbReference>
<evidence type="ECO:0000256" key="3">
    <source>
        <dbReference type="PROSITE-ProRule" id="PRU00221"/>
    </source>
</evidence>
<dbReference type="PROSITE" id="PS50082">
    <property type="entry name" value="WD_REPEATS_2"/>
    <property type="match status" value="5"/>
</dbReference>
<feature type="repeat" description="WD" evidence="3">
    <location>
        <begin position="1058"/>
        <end position="1092"/>
    </location>
</feature>
<dbReference type="PROSITE" id="PS50294">
    <property type="entry name" value="WD_REPEATS_REGION"/>
    <property type="match status" value="4"/>
</dbReference>
<keyword evidence="2" id="KW-0677">Repeat</keyword>
<feature type="repeat" description="WD" evidence="3">
    <location>
        <begin position="925"/>
        <end position="957"/>
    </location>
</feature>
<dbReference type="InterPro" id="IPR020472">
    <property type="entry name" value="WD40_PAC1"/>
</dbReference>
<protein>
    <recommendedName>
        <fullName evidence="5">Nephrocystin 3-like N-terminal domain-containing protein</fullName>
    </recommendedName>
</protein>
<proteinExistence type="predicted"/>
<dbReference type="Proteomes" id="UP000663846">
    <property type="component" value="Unassembled WGS sequence"/>
</dbReference>
<dbReference type="AlphaFoldDB" id="A0A8H2WTM8"/>
<dbReference type="InterPro" id="IPR001680">
    <property type="entry name" value="WD40_rpt"/>
</dbReference>
<keyword evidence="1 3" id="KW-0853">WD repeat</keyword>
<feature type="repeat" description="WD" evidence="3">
    <location>
        <begin position="1015"/>
        <end position="1056"/>
    </location>
</feature>
<dbReference type="InterPro" id="IPR056884">
    <property type="entry name" value="NPHP3-like_N"/>
</dbReference>
<feature type="repeat" description="WD" evidence="3">
    <location>
        <begin position="882"/>
        <end position="923"/>
    </location>
</feature>
<organism evidence="6 7">
    <name type="scientific">Rhizoctonia solani</name>
    <dbReference type="NCBI Taxonomy" id="456999"/>
    <lineage>
        <taxon>Eukaryota</taxon>
        <taxon>Fungi</taxon>
        <taxon>Dikarya</taxon>
        <taxon>Basidiomycota</taxon>
        <taxon>Agaricomycotina</taxon>
        <taxon>Agaricomycetes</taxon>
        <taxon>Cantharellales</taxon>
        <taxon>Ceratobasidiaceae</taxon>
        <taxon>Rhizoctonia</taxon>
    </lineage>
</organism>
<feature type="repeat" description="WD" evidence="3">
    <location>
        <begin position="968"/>
        <end position="1004"/>
    </location>
</feature>
<dbReference type="Gene3D" id="3.40.50.300">
    <property type="entry name" value="P-loop containing nucleotide triphosphate hydrolases"/>
    <property type="match status" value="1"/>
</dbReference>
<evidence type="ECO:0000313" key="6">
    <source>
        <dbReference type="EMBL" id="CAE6405547.1"/>
    </source>
</evidence>
<dbReference type="EMBL" id="CAJMWS010000308">
    <property type="protein sequence ID" value="CAE6405547.1"/>
    <property type="molecule type" value="Genomic_DNA"/>
</dbReference>
<dbReference type="Pfam" id="PF24883">
    <property type="entry name" value="NPHP3_N"/>
    <property type="match status" value="1"/>
</dbReference>
<evidence type="ECO:0000259" key="5">
    <source>
        <dbReference type="Pfam" id="PF24883"/>
    </source>
</evidence>
<dbReference type="Pfam" id="PF00400">
    <property type="entry name" value="WD40"/>
    <property type="match status" value="6"/>
</dbReference>
<dbReference type="PANTHER" id="PTHR22847">
    <property type="entry name" value="WD40 REPEAT PROTEIN"/>
    <property type="match status" value="1"/>
</dbReference>
<accession>A0A8H2WTM8</accession>